<dbReference type="AlphaFoldDB" id="A0A7G6E0A0"/>
<evidence type="ECO:0000313" key="1">
    <source>
        <dbReference type="EMBL" id="QNB45504.1"/>
    </source>
</evidence>
<organism evidence="1 2">
    <name type="scientific">Thermanaerosceptrum fracticalcis</name>
    <dbReference type="NCBI Taxonomy" id="1712410"/>
    <lineage>
        <taxon>Bacteria</taxon>
        <taxon>Bacillati</taxon>
        <taxon>Bacillota</taxon>
        <taxon>Clostridia</taxon>
        <taxon>Eubacteriales</taxon>
        <taxon>Peptococcaceae</taxon>
        <taxon>Thermanaerosceptrum</taxon>
    </lineage>
</organism>
<protein>
    <submittedName>
        <fullName evidence="1">Uncharacterized protein</fullName>
    </submittedName>
</protein>
<sequence length="47" mass="5445">MTTQTTPRKDYQFANLSDSQLQKLREVEQKLNTEAGKEIIVLAYTKD</sequence>
<keyword evidence="2" id="KW-1185">Reference proteome</keyword>
<accession>A0A7G6E0A0</accession>
<proteinExistence type="predicted"/>
<dbReference type="KEGG" id="tfr:BR63_03735"/>
<dbReference type="EMBL" id="CP045798">
    <property type="protein sequence ID" value="QNB45504.1"/>
    <property type="molecule type" value="Genomic_DNA"/>
</dbReference>
<dbReference type="RefSeq" id="WP_153802185.1">
    <property type="nucleotide sequence ID" value="NZ_CP045798.1"/>
</dbReference>
<name>A0A7G6E0A0_THEFR</name>
<dbReference type="Proteomes" id="UP000515847">
    <property type="component" value="Chromosome"/>
</dbReference>
<gene>
    <name evidence="1" type="ORF">BR63_03735</name>
</gene>
<evidence type="ECO:0000313" key="2">
    <source>
        <dbReference type="Proteomes" id="UP000515847"/>
    </source>
</evidence>
<reference evidence="1 2" key="1">
    <citation type="journal article" date="2019" name="Front. Microbiol.">
        <title>Thermoanaerosceptrum fracticalcis gen. nov. sp. nov., a Novel Fumarate-Fermenting Microorganism From a Deep Fractured Carbonate Aquifer of the US Great Basin.</title>
        <authorList>
            <person name="Hamilton-Brehm S.D."/>
            <person name="Stewart L.E."/>
            <person name="Zavarin M."/>
            <person name="Caldwell M."/>
            <person name="Lawson P.A."/>
            <person name="Onstott T.C."/>
            <person name="Grzymski J."/>
            <person name="Neveux I."/>
            <person name="Lollar B.S."/>
            <person name="Russell C.E."/>
            <person name="Moser D.P."/>
        </authorList>
    </citation>
    <scope>NUCLEOTIDE SEQUENCE [LARGE SCALE GENOMIC DNA]</scope>
    <source>
        <strain evidence="1 2">DRI-13</strain>
    </source>
</reference>